<dbReference type="Gene3D" id="3.40.50.1820">
    <property type="entry name" value="alpha/beta hydrolase"/>
    <property type="match status" value="1"/>
</dbReference>
<gene>
    <name evidence="2" type="ORF">FHS31_002887</name>
</gene>
<proteinExistence type="predicted"/>
<evidence type="ECO:0000259" key="1">
    <source>
        <dbReference type="Pfam" id="PF01738"/>
    </source>
</evidence>
<reference evidence="2 3" key="1">
    <citation type="submission" date="2020-03" db="EMBL/GenBank/DDBJ databases">
        <title>Genomic Encyclopedia of Type Strains, Phase III (KMG-III): the genomes of soil and plant-associated and newly described type strains.</title>
        <authorList>
            <person name="Whitman W."/>
        </authorList>
    </citation>
    <scope>NUCLEOTIDE SEQUENCE [LARGE SCALE GENOMIC DNA]</scope>
    <source>
        <strain evidence="2 3">CECT 8804</strain>
    </source>
</reference>
<dbReference type="Proteomes" id="UP000727456">
    <property type="component" value="Unassembled WGS sequence"/>
</dbReference>
<dbReference type="RefSeq" id="WP_167074699.1">
    <property type="nucleotide sequence ID" value="NZ_JAAOZC010000009.1"/>
</dbReference>
<dbReference type="PANTHER" id="PTHR46623:SF10">
    <property type="entry name" value="CARBOXYMETHYLENEBUTENOLIDASE HOMOLOG"/>
    <property type="match status" value="1"/>
</dbReference>
<keyword evidence="3" id="KW-1185">Reference proteome</keyword>
<protein>
    <submittedName>
        <fullName evidence="2">Carboxymethylenebutenolidase</fullName>
        <ecNumber evidence="2">3.1.1.45</ecNumber>
    </submittedName>
</protein>
<evidence type="ECO:0000313" key="2">
    <source>
        <dbReference type="EMBL" id="NIJ09255.1"/>
    </source>
</evidence>
<organism evidence="2 3">
    <name type="scientific">Sphingomonas vulcanisoli</name>
    <dbReference type="NCBI Taxonomy" id="1658060"/>
    <lineage>
        <taxon>Bacteria</taxon>
        <taxon>Pseudomonadati</taxon>
        <taxon>Pseudomonadota</taxon>
        <taxon>Alphaproteobacteria</taxon>
        <taxon>Sphingomonadales</taxon>
        <taxon>Sphingomonadaceae</taxon>
        <taxon>Sphingomonas</taxon>
    </lineage>
</organism>
<evidence type="ECO:0000313" key="3">
    <source>
        <dbReference type="Proteomes" id="UP000727456"/>
    </source>
</evidence>
<dbReference type="GO" id="GO:0008806">
    <property type="term" value="F:carboxymethylenebutenolidase activity"/>
    <property type="evidence" value="ECO:0007669"/>
    <property type="project" value="UniProtKB-EC"/>
</dbReference>
<accession>A0ABX0TXY9</accession>
<feature type="domain" description="Dienelactone hydrolase" evidence="1">
    <location>
        <begin position="16"/>
        <end position="242"/>
    </location>
</feature>
<sequence length="245" mass="26762">MREDISIRTGYGDCRSFIFTPDGSGPWPAIILFMDGGGIRPILFAMAERLAGYGYVVLLPDMFYRAGVYLPFDVPHLFATGTVRDVIGPYSATIDNALAAEDTAFFLQYLDTREDVAGPNIGTVGYCGGGAWSLTAAGRYPSRVVASASFHGTNLATESPMSPHWLAPYMKGEIYVAGAAEDKGYPPEMAARLEQALSAAGIDHRCEIYEGTRHAWTMPDVPAYDPIAAERHWHELSLLMKRKLS</sequence>
<dbReference type="SUPFAM" id="SSF53474">
    <property type="entry name" value="alpha/beta-Hydrolases"/>
    <property type="match status" value="1"/>
</dbReference>
<dbReference type="InterPro" id="IPR002925">
    <property type="entry name" value="Dienelactn_hydro"/>
</dbReference>
<dbReference type="PANTHER" id="PTHR46623">
    <property type="entry name" value="CARBOXYMETHYLENEBUTENOLIDASE-RELATED"/>
    <property type="match status" value="1"/>
</dbReference>
<dbReference type="EMBL" id="JAAOZC010000009">
    <property type="protein sequence ID" value="NIJ09255.1"/>
    <property type="molecule type" value="Genomic_DNA"/>
</dbReference>
<dbReference type="Pfam" id="PF01738">
    <property type="entry name" value="DLH"/>
    <property type="match status" value="1"/>
</dbReference>
<dbReference type="InterPro" id="IPR051049">
    <property type="entry name" value="Dienelactone_hydrolase-like"/>
</dbReference>
<dbReference type="EC" id="3.1.1.45" evidence="2"/>
<keyword evidence="2" id="KW-0378">Hydrolase</keyword>
<comment type="caution">
    <text evidence="2">The sequence shown here is derived from an EMBL/GenBank/DDBJ whole genome shotgun (WGS) entry which is preliminary data.</text>
</comment>
<dbReference type="InterPro" id="IPR029058">
    <property type="entry name" value="AB_hydrolase_fold"/>
</dbReference>
<name>A0ABX0TXY9_9SPHN</name>